<dbReference type="Pfam" id="PF00092">
    <property type="entry name" value="VWA"/>
    <property type="match status" value="1"/>
</dbReference>
<evidence type="ECO:0000313" key="3">
    <source>
        <dbReference type="EMBL" id="GJN29952.1"/>
    </source>
</evidence>
<dbReference type="InterPro" id="IPR051266">
    <property type="entry name" value="CLCR"/>
</dbReference>
<dbReference type="AlphaFoldDB" id="A0AAV5F532"/>
<gene>
    <name evidence="3" type="primary">gb18220</name>
    <name evidence="3" type="ORF">PR202_gb18220</name>
</gene>
<accession>A0AAV5F532</accession>
<feature type="compositionally biased region" description="Low complexity" evidence="1">
    <location>
        <begin position="13"/>
        <end position="35"/>
    </location>
</feature>
<keyword evidence="4" id="KW-1185">Reference proteome</keyword>
<name>A0AAV5F532_ELECO</name>
<dbReference type="Proteomes" id="UP001054889">
    <property type="component" value="Unassembled WGS sequence"/>
</dbReference>
<organism evidence="3 4">
    <name type="scientific">Eleusine coracana subsp. coracana</name>
    <dbReference type="NCBI Taxonomy" id="191504"/>
    <lineage>
        <taxon>Eukaryota</taxon>
        <taxon>Viridiplantae</taxon>
        <taxon>Streptophyta</taxon>
        <taxon>Embryophyta</taxon>
        <taxon>Tracheophyta</taxon>
        <taxon>Spermatophyta</taxon>
        <taxon>Magnoliopsida</taxon>
        <taxon>Liliopsida</taxon>
        <taxon>Poales</taxon>
        <taxon>Poaceae</taxon>
        <taxon>PACMAD clade</taxon>
        <taxon>Chloridoideae</taxon>
        <taxon>Cynodonteae</taxon>
        <taxon>Eleusininae</taxon>
        <taxon>Eleusine</taxon>
    </lineage>
</organism>
<dbReference type="SUPFAM" id="SSF53300">
    <property type="entry name" value="vWA-like"/>
    <property type="match status" value="1"/>
</dbReference>
<dbReference type="InterPro" id="IPR002035">
    <property type="entry name" value="VWF_A"/>
</dbReference>
<feature type="region of interest" description="Disordered" evidence="1">
    <location>
        <begin position="1"/>
        <end position="35"/>
    </location>
</feature>
<proteinExistence type="predicted"/>
<dbReference type="Gene3D" id="3.40.50.410">
    <property type="entry name" value="von Willebrand factor, type A domain"/>
    <property type="match status" value="1"/>
</dbReference>
<reference evidence="3" key="2">
    <citation type="submission" date="2021-12" db="EMBL/GenBank/DDBJ databases">
        <title>Resequencing data analysis of finger millet.</title>
        <authorList>
            <person name="Hatakeyama M."/>
            <person name="Aluri S."/>
            <person name="Balachadran M.T."/>
            <person name="Sivarajan S.R."/>
            <person name="Poveda L."/>
            <person name="Shimizu-Inatsugi R."/>
            <person name="Schlapbach R."/>
            <person name="Sreeman S.M."/>
            <person name="Shimizu K.K."/>
        </authorList>
    </citation>
    <scope>NUCLEOTIDE SEQUENCE</scope>
</reference>
<evidence type="ECO:0000313" key="4">
    <source>
        <dbReference type="Proteomes" id="UP001054889"/>
    </source>
</evidence>
<dbReference type="PANTHER" id="PTHR10579:SF129">
    <property type="entry name" value="OS01G0640200 PROTEIN"/>
    <property type="match status" value="1"/>
</dbReference>
<sequence length="533" mass="56972">MSSFNDDEQNVPASNSSNNNNNGASAAAAAAGTNNTNKPTLSVAGKVQLSVYKNETAPLEENRQQILLELTGAASAGDRPGLDLVAVLDVSGSMDGEKLSKMKTAMLFVIKKLSNIDRLSVVSFSDGAARLCPLRFVTEASQKEFKALVDGLVARGGTNITDGLRTGLKVLAGRRLAGGRVVSVMLMSDGQQTTGDARNVDVGNVPVYTFGFGADHDAALLDAVARKSMGGTFNYVQDGVNLSGPFSQLLAGLLTVVVQDLKLTVTPTQDEAVIEKVDPGSYPQQKAGESVTVSFGDLYSREVRKVIVDLVLPGTDAEYDSPVMDVEYSYSTPSKPFFSPPETQIIRRAGAADPDAVKPEVQTELARRMHAAMIGEARAMADGNNLGDAKDKIVEAQNALEDILEQSSPVVDMLRTELQQLLRLMKSQEMYEKQGRAYALSSETSHARQRFAARGDVGEVRLFATPRMDKYLEQAKIFDDNPDAPLPSADDDVKEEIAANPLAPIAGPIAFYIQAAIKALQAIEMLVTAAAQP</sequence>
<comment type="caution">
    <text evidence="3">The sequence shown here is derived from an EMBL/GenBank/DDBJ whole genome shotgun (WGS) entry which is preliminary data.</text>
</comment>
<evidence type="ECO:0000259" key="2">
    <source>
        <dbReference type="PROSITE" id="PS50234"/>
    </source>
</evidence>
<dbReference type="Pfam" id="PF14624">
    <property type="entry name" value="Vwaint"/>
    <property type="match status" value="1"/>
</dbReference>
<evidence type="ECO:0000256" key="1">
    <source>
        <dbReference type="SAM" id="MobiDB-lite"/>
    </source>
</evidence>
<dbReference type="InterPro" id="IPR036465">
    <property type="entry name" value="vWFA_dom_sf"/>
</dbReference>
<dbReference type="EMBL" id="BQKI01000081">
    <property type="protein sequence ID" value="GJN29952.1"/>
    <property type="molecule type" value="Genomic_DNA"/>
</dbReference>
<dbReference type="CDD" id="cd01466">
    <property type="entry name" value="vWA_C3HC4_type"/>
    <property type="match status" value="1"/>
</dbReference>
<dbReference type="PANTHER" id="PTHR10579">
    <property type="entry name" value="CALCIUM-ACTIVATED CHLORIDE CHANNEL REGULATOR"/>
    <property type="match status" value="1"/>
</dbReference>
<dbReference type="SMART" id="SM00327">
    <property type="entry name" value="VWA"/>
    <property type="match status" value="1"/>
</dbReference>
<dbReference type="PROSITE" id="PS50234">
    <property type="entry name" value="VWFA"/>
    <property type="match status" value="1"/>
</dbReference>
<feature type="domain" description="VWFA" evidence="2">
    <location>
        <begin position="83"/>
        <end position="249"/>
    </location>
</feature>
<reference evidence="3" key="1">
    <citation type="journal article" date="2018" name="DNA Res.">
        <title>Multiple hybrid de novo genome assembly of finger millet, an orphan allotetraploid crop.</title>
        <authorList>
            <person name="Hatakeyama M."/>
            <person name="Aluri S."/>
            <person name="Balachadran M.T."/>
            <person name="Sivarajan S.R."/>
            <person name="Patrignani A."/>
            <person name="Gruter S."/>
            <person name="Poveda L."/>
            <person name="Shimizu-Inatsugi R."/>
            <person name="Baeten J."/>
            <person name="Francoijs K.J."/>
            <person name="Nataraja K.N."/>
            <person name="Reddy Y.A.N."/>
            <person name="Phadnis S."/>
            <person name="Ravikumar R.L."/>
            <person name="Schlapbach R."/>
            <person name="Sreeman S.M."/>
            <person name="Shimizu K.K."/>
        </authorList>
    </citation>
    <scope>NUCLEOTIDE SEQUENCE</scope>
</reference>
<dbReference type="InterPro" id="IPR032838">
    <property type="entry name" value="Vwaint_dom"/>
</dbReference>
<protein>
    <recommendedName>
        <fullName evidence="2">VWFA domain-containing protein</fullName>
    </recommendedName>
</protein>